<evidence type="ECO:0000256" key="1">
    <source>
        <dbReference type="SAM" id="MobiDB-lite"/>
    </source>
</evidence>
<feature type="compositionally biased region" description="Low complexity" evidence="1">
    <location>
        <begin position="58"/>
        <end position="86"/>
    </location>
</feature>
<evidence type="ECO:0000313" key="2">
    <source>
        <dbReference type="EMBL" id="GJN13353.1"/>
    </source>
</evidence>
<organism evidence="2 3">
    <name type="scientific">Eleusine coracana subsp. coracana</name>
    <dbReference type="NCBI Taxonomy" id="191504"/>
    <lineage>
        <taxon>Eukaryota</taxon>
        <taxon>Viridiplantae</taxon>
        <taxon>Streptophyta</taxon>
        <taxon>Embryophyta</taxon>
        <taxon>Tracheophyta</taxon>
        <taxon>Spermatophyta</taxon>
        <taxon>Magnoliopsida</taxon>
        <taxon>Liliopsida</taxon>
        <taxon>Poales</taxon>
        <taxon>Poaceae</taxon>
        <taxon>PACMAD clade</taxon>
        <taxon>Chloridoideae</taxon>
        <taxon>Cynodonteae</taxon>
        <taxon>Eleusininae</taxon>
        <taxon>Eleusine</taxon>
    </lineage>
</organism>
<reference evidence="2" key="2">
    <citation type="submission" date="2021-12" db="EMBL/GenBank/DDBJ databases">
        <title>Resequencing data analysis of finger millet.</title>
        <authorList>
            <person name="Hatakeyama M."/>
            <person name="Aluri S."/>
            <person name="Balachadran M.T."/>
            <person name="Sivarajan S.R."/>
            <person name="Poveda L."/>
            <person name="Shimizu-Inatsugi R."/>
            <person name="Schlapbach R."/>
            <person name="Sreeman S.M."/>
            <person name="Shimizu K.K."/>
        </authorList>
    </citation>
    <scope>NUCLEOTIDE SEQUENCE</scope>
</reference>
<protein>
    <submittedName>
        <fullName evidence="2">Uncharacterized protein</fullName>
    </submittedName>
</protein>
<comment type="caution">
    <text evidence="2">The sequence shown here is derived from an EMBL/GenBank/DDBJ whole genome shotgun (WGS) entry which is preliminary data.</text>
</comment>
<proteinExistence type="predicted"/>
<evidence type="ECO:0000313" key="3">
    <source>
        <dbReference type="Proteomes" id="UP001054889"/>
    </source>
</evidence>
<feature type="compositionally biased region" description="Basic residues" evidence="1">
    <location>
        <begin position="210"/>
        <end position="219"/>
    </location>
</feature>
<feature type="region of interest" description="Disordered" evidence="1">
    <location>
        <begin position="172"/>
        <end position="219"/>
    </location>
</feature>
<name>A0AAV5DS71_ELECO</name>
<reference evidence="2" key="1">
    <citation type="journal article" date="2018" name="DNA Res.">
        <title>Multiple hybrid de novo genome assembly of finger millet, an orphan allotetraploid crop.</title>
        <authorList>
            <person name="Hatakeyama M."/>
            <person name="Aluri S."/>
            <person name="Balachadran M.T."/>
            <person name="Sivarajan S.R."/>
            <person name="Patrignani A."/>
            <person name="Gruter S."/>
            <person name="Poveda L."/>
            <person name="Shimizu-Inatsugi R."/>
            <person name="Baeten J."/>
            <person name="Francoijs K.J."/>
            <person name="Nataraja K.N."/>
            <person name="Reddy Y.A.N."/>
            <person name="Phadnis S."/>
            <person name="Ravikumar R.L."/>
            <person name="Schlapbach R."/>
            <person name="Sreeman S.M."/>
            <person name="Shimizu K.K."/>
        </authorList>
    </citation>
    <scope>NUCLEOTIDE SEQUENCE</scope>
</reference>
<dbReference type="AlphaFoldDB" id="A0AAV5DS71"/>
<feature type="compositionally biased region" description="Polar residues" evidence="1">
    <location>
        <begin position="179"/>
        <end position="205"/>
    </location>
</feature>
<gene>
    <name evidence="2" type="primary">gb00047</name>
    <name evidence="2" type="ORF">PR202_gb00047</name>
</gene>
<feature type="region of interest" description="Disordered" evidence="1">
    <location>
        <begin position="35"/>
        <end position="100"/>
    </location>
</feature>
<dbReference type="Proteomes" id="UP001054889">
    <property type="component" value="Unassembled WGS sequence"/>
</dbReference>
<dbReference type="EMBL" id="BQKI01000071">
    <property type="protein sequence ID" value="GJN13353.1"/>
    <property type="molecule type" value="Genomic_DNA"/>
</dbReference>
<accession>A0AAV5DS71</accession>
<sequence length="219" mass="23572">MGEDNFIIPNLPLSYLFHPPPVATTSSPLLTSTPLLARGAASSESTLPPEVGSTHPTSSKSALPFSSSPAPSSSLSPPLPIKSRAPSFPPPPLCLQPSSQRPRLRLGLTPVLHELATSFANNHPSAPFTLSPASIPFSSSDLPGTRHNCLTHLGLRACSTVAETRHCRYRPFRRRPQPASSLRISRSHPRSSPQATLPPRFSSTDCAGKSPRRFRLRQP</sequence>
<keyword evidence="3" id="KW-1185">Reference proteome</keyword>